<dbReference type="GO" id="GO:0008080">
    <property type="term" value="F:N-acetyltransferase activity"/>
    <property type="evidence" value="ECO:0007669"/>
    <property type="project" value="TreeGrafter"/>
</dbReference>
<dbReference type="SUPFAM" id="SSF55729">
    <property type="entry name" value="Acyl-CoA N-acyltransferases (Nat)"/>
    <property type="match status" value="1"/>
</dbReference>
<evidence type="ECO:0008006" key="4">
    <source>
        <dbReference type="Google" id="ProtNLM"/>
    </source>
</evidence>
<dbReference type="PANTHER" id="PTHR20905">
    <property type="entry name" value="N-ACETYLTRANSFERASE-RELATED"/>
    <property type="match status" value="1"/>
</dbReference>
<organism evidence="2 3">
    <name type="scientific">Aromia moschata</name>
    <dbReference type="NCBI Taxonomy" id="1265417"/>
    <lineage>
        <taxon>Eukaryota</taxon>
        <taxon>Metazoa</taxon>
        <taxon>Ecdysozoa</taxon>
        <taxon>Arthropoda</taxon>
        <taxon>Hexapoda</taxon>
        <taxon>Insecta</taxon>
        <taxon>Pterygota</taxon>
        <taxon>Neoptera</taxon>
        <taxon>Endopterygota</taxon>
        <taxon>Coleoptera</taxon>
        <taxon>Polyphaga</taxon>
        <taxon>Cucujiformia</taxon>
        <taxon>Chrysomeloidea</taxon>
        <taxon>Cerambycidae</taxon>
        <taxon>Cerambycinae</taxon>
        <taxon>Callichromatini</taxon>
        <taxon>Aromia</taxon>
    </lineage>
</organism>
<dbReference type="InterPro" id="IPR016181">
    <property type="entry name" value="Acyl_CoA_acyltransferase"/>
</dbReference>
<dbReference type="EMBL" id="JAPWTK010000216">
    <property type="protein sequence ID" value="KAJ8945447.1"/>
    <property type="molecule type" value="Genomic_DNA"/>
</dbReference>
<gene>
    <name evidence="2" type="ORF">NQ318_009905</name>
</gene>
<sequence length="242" mass="27471">MLLKPRRLLQSQSSVDTMSSCPSTPSTPTSPVDYEISVATEADREDIRKFLQTFFFRDEPLNSYLELINDERPTCKELEDFSLKELDNGFNLKATHNGKLIGVSLNGILERGWLDRDPAYFWCNDEKFNLILALLGYVTRQADTFNAFPGCDKAMTVKILSVDSAYRGKGLAKALMSRTSQHLSNNILGLVNWSAAEIKKCQPRPFREVAKLATQPLSVPECAHWQWHIDRIKLQFGHSKES</sequence>
<reference evidence="2" key="1">
    <citation type="journal article" date="2023" name="Insect Mol. Biol.">
        <title>Genome sequencing provides insights into the evolution of gene families encoding plant cell wall-degrading enzymes in longhorned beetles.</title>
        <authorList>
            <person name="Shin N.R."/>
            <person name="Okamura Y."/>
            <person name="Kirsch R."/>
            <person name="Pauchet Y."/>
        </authorList>
    </citation>
    <scope>NUCLEOTIDE SEQUENCE</scope>
    <source>
        <strain evidence="2">AMC_N1</strain>
    </source>
</reference>
<dbReference type="Proteomes" id="UP001162162">
    <property type="component" value="Unassembled WGS sequence"/>
</dbReference>
<evidence type="ECO:0000313" key="2">
    <source>
        <dbReference type="EMBL" id="KAJ8945447.1"/>
    </source>
</evidence>
<proteinExistence type="predicted"/>
<accession>A0AAV8Y3J4</accession>
<comment type="caution">
    <text evidence="2">The sequence shown here is derived from an EMBL/GenBank/DDBJ whole genome shotgun (WGS) entry which is preliminary data.</text>
</comment>
<feature type="compositionally biased region" description="Low complexity" evidence="1">
    <location>
        <begin position="17"/>
        <end position="31"/>
    </location>
</feature>
<dbReference type="AlphaFoldDB" id="A0AAV8Y3J4"/>
<evidence type="ECO:0000313" key="3">
    <source>
        <dbReference type="Proteomes" id="UP001162162"/>
    </source>
</evidence>
<name>A0AAV8Y3J4_9CUCU</name>
<evidence type="ECO:0000256" key="1">
    <source>
        <dbReference type="SAM" id="MobiDB-lite"/>
    </source>
</evidence>
<protein>
    <recommendedName>
        <fullName evidence="4">N-acetyltransferase domain-containing protein</fullName>
    </recommendedName>
</protein>
<dbReference type="Gene3D" id="3.40.630.30">
    <property type="match status" value="1"/>
</dbReference>
<feature type="region of interest" description="Disordered" evidence="1">
    <location>
        <begin position="1"/>
        <end position="32"/>
    </location>
</feature>
<dbReference type="PANTHER" id="PTHR20905:SF1">
    <property type="entry name" value="AT07410P-RELATED"/>
    <property type="match status" value="1"/>
</dbReference>
<keyword evidence="3" id="KW-1185">Reference proteome</keyword>